<dbReference type="NCBIfam" id="NF004685">
    <property type="entry name" value="PRK06029.1"/>
    <property type="match status" value="1"/>
</dbReference>
<dbReference type="EMBL" id="QLOE01000005">
    <property type="protein sequence ID" value="RAO79038.1"/>
    <property type="molecule type" value="Genomic_DNA"/>
</dbReference>
<dbReference type="Proteomes" id="UP000249782">
    <property type="component" value="Unassembled WGS sequence"/>
</dbReference>
<evidence type="ECO:0000313" key="8">
    <source>
        <dbReference type="EMBL" id="RAO79038.1"/>
    </source>
</evidence>
<keyword evidence="1 6" id="KW-0637">Prenyltransferase</keyword>
<feature type="domain" description="Flavoprotein" evidence="7">
    <location>
        <begin position="2"/>
        <end position="169"/>
    </location>
</feature>
<evidence type="ECO:0000256" key="3">
    <source>
        <dbReference type="ARBA" id="ARBA00022643"/>
    </source>
</evidence>
<evidence type="ECO:0000259" key="7">
    <source>
        <dbReference type="Pfam" id="PF02441"/>
    </source>
</evidence>
<dbReference type="InterPro" id="IPR003382">
    <property type="entry name" value="Flavoprotein"/>
</dbReference>
<evidence type="ECO:0000256" key="5">
    <source>
        <dbReference type="ARBA" id="ARBA00060793"/>
    </source>
</evidence>
<comment type="function">
    <text evidence="6">Flavin prenyltransferase that catalyzes the synthesis of the prenylated FMN cofactor (prenyl-FMN) for 4-hydroxy-3-polyprenylbenzoic acid decarboxylase UbiD. The prenyltransferase is metal-independent and links a dimethylallyl moiety from dimethylallyl monophosphate (DMAP) to the flavin N5 and C6 atoms of FMN.</text>
</comment>
<comment type="caution">
    <text evidence="8">The sequence shown here is derived from an EMBL/GenBank/DDBJ whole genome shotgun (WGS) entry which is preliminary data.</text>
</comment>
<proteinExistence type="inferred from homology"/>
<evidence type="ECO:0000256" key="6">
    <source>
        <dbReference type="HAMAP-Rule" id="MF_01984"/>
    </source>
</evidence>
<dbReference type="GO" id="GO:0106141">
    <property type="term" value="F:flavin prenyltransferase activity"/>
    <property type="evidence" value="ECO:0007669"/>
    <property type="project" value="UniProtKB-EC"/>
</dbReference>
<dbReference type="PANTHER" id="PTHR43374">
    <property type="entry name" value="FLAVIN PRENYLTRANSFERASE"/>
    <property type="match status" value="1"/>
</dbReference>
<comment type="similarity">
    <text evidence="5 6">Belongs to the UbiX/PAD1 family.</text>
</comment>
<comment type="caution">
    <text evidence="6">Lacks conserved residue(s) required for the propagation of feature annotation.</text>
</comment>
<feature type="binding site" evidence="6">
    <location>
        <begin position="84"/>
        <end position="87"/>
    </location>
    <ligand>
        <name>FMN</name>
        <dbReference type="ChEBI" id="CHEBI:58210"/>
    </ligand>
</feature>
<dbReference type="FunFam" id="3.40.50.1950:FF:000001">
    <property type="entry name" value="Flavin prenyltransferase UbiX"/>
    <property type="match status" value="1"/>
</dbReference>
<dbReference type="PANTHER" id="PTHR43374:SF1">
    <property type="entry name" value="FLAVIN PRENYLTRANSFERASE PAD1, MITOCHONDRIAL"/>
    <property type="match status" value="1"/>
</dbReference>
<keyword evidence="4 6" id="KW-0808">Transferase</keyword>
<evidence type="ECO:0000313" key="9">
    <source>
        <dbReference type="Proteomes" id="UP000249782"/>
    </source>
</evidence>
<evidence type="ECO:0000256" key="2">
    <source>
        <dbReference type="ARBA" id="ARBA00022630"/>
    </source>
</evidence>
<feature type="binding site" evidence="6">
    <location>
        <begin position="8"/>
        <end position="10"/>
    </location>
    <ligand>
        <name>FMN</name>
        <dbReference type="ChEBI" id="CHEBI:58210"/>
    </ligand>
</feature>
<dbReference type="InterPro" id="IPR004507">
    <property type="entry name" value="UbiX-like"/>
</dbReference>
<evidence type="ECO:0000256" key="1">
    <source>
        <dbReference type="ARBA" id="ARBA00022602"/>
    </source>
</evidence>
<dbReference type="AlphaFoldDB" id="A0A328P944"/>
<dbReference type="OrthoDB" id="9540at2157"/>
<reference evidence="8 9" key="1">
    <citation type="submission" date="2018-06" db="EMBL/GenBank/DDBJ databases">
        <title>Draft genome sequence of hyperthermophilic methanogen Methanothermobacter tenebrarum sp. MCM-B 1447.</title>
        <authorList>
            <person name="Pore S.D."/>
            <person name="Dagar S."/>
            <person name="Dhakephalkar P.K."/>
        </authorList>
    </citation>
    <scope>NUCLEOTIDE SEQUENCE [LARGE SCALE GENOMIC DNA]</scope>
    <source>
        <strain evidence="8 9">MCM B 1447</strain>
    </source>
</reference>
<dbReference type="Gene3D" id="3.40.50.1950">
    <property type="entry name" value="Flavin prenyltransferase-like"/>
    <property type="match status" value="1"/>
</dbReference>
<feature type="binding site" evidence="6">
    <location>
        <position position="33"/>
    </location>
    <ligand>
        <name>FMN</name>
        <dbReference type="ChEBI" id="CHEBI:58210"/>
    </ligand>
</feature>
<dbReference type="HAMAP" id="MF_01984">
    <property type="entry name" value="ubiX_pad"/>
    <property type="match status" value="1"/>
</dbReference>
<feature type="binding site" evidence="6">
    <location>
        <position position="119"/>
    </location>
    <ligand>
        <name>FMN</name>
        <dbReference type="ChEBI" id="CHEBI:58210"/>
    </ligand>
</feature>
<name>A0A328P944_9EURY</name>
<feature type="binding site" evidence="6">
    <location>
        <position position="149"/>
    </location>
    <ligand>
        <name>dimethylallyl phosphate</name>
        <dbReference type="ChEBI" id="CHEBI:88052"/>
    </ligand>
</feature>
<organism evidence="8 9">
    <name type="scientific">Methanothermobacter tenebrarum</name>
    <dbReference type="NCBI Taxonomy" id="680118"/>
    <lineage>
        <taxon>Archaea</taxon>
        <taxon>Methanobacteriati</taxon>
        <taxon>Methanobacteriota</taxon>
        <taxon>Methanomada group</taxon>
        <taxon>Methanobacteria</taxon>
        <taxon>Methanobacteriales</taxon>
        <taxon>Methanobacteriaceae</taxon>
        <taxon>Methanothermobacter</taxon>
    </lineage>
</organism>
<protein>
    <recommendedName>
        <fullName evidence="6">Flavin prenyltransferase UbiX</fullName>
        <ecNumber evidence="6">2.5.1.129</ecNumber>
    </recommendedName>
</protein>
<comment type="catalytic activity">
    <reaction evidence="6">
        <text>dimethylallyl phosphate + FMNH2 = prenylated FMNH2 + phosphate</text>
        <dbReference type="Rhea" id="RHEA:37743"/>
        <dbReference type="ChEBI" id="CHEBI:43474"/>
        <dbReference type="ChEBI" id="CHEBI:57618"/>
        <dbReference type="ChEBI" id="CHEBI:87467"/>
        <dbReference type="ChEBI" id="CHEBI:88052"/>
        <dbReference type="EC" id="2.5.1.129"/>
    </reaction>
</comment>
<dbReference type="NCBIfam" id="TIGR00421">
    <property type="entry name" value="ubiX_pad"/>
    <property type="match status" value="1"/>
</dbReference>
<dbReference type="InterPro" id="IPR036551">
    <property type="entry name" value="Flavin_trans-like"/>
</dbReference>
<gene>
    <name evidence="6" type="primary">ubiX</name>
    <name evidence="8" type="ORF">DPC56_05210</name>
</gene>
<evidence type="ECO:0000256" key="4">
    <source>
        <dbReference type="ARBA" id="ARBA00022679"/>
    </source>
</evidence>
<accession>A0A328P944</accession>
<dbReference type="RefSeq" id="WP_112094015.1">
    <property type="nucleotide sequence ID" value="NZ_QLOE01000005.1"/>
</dbReference>
<keyword evidence="3 6" id="KW-0288">FMN</keyword>
<keyword evidence="9" id="KW-1185">Reference proteome</keyword>
<dbReference type="Pfam" id="PF02441">
    <property type="entry name" value="Flavoprotein"/>
    <property type="match status" value="1"/>
</dbReference>
<dbReference type="EC" id="2.5.1.129" evidence="6"/>
<sequence>MIIIAITGASGTIYGVRILEALSEKKETALLVTNTASKILEYETGLKLDEIKELADHYFDVHDLEAPISSGSFNFEAMIIAPCSMKTLAAIAQGYADNIITRAADVSLKEKRKLILVPRETPLRNVHLENMLKVSREGGIILPAMPGFYHKPENIDDMVNFIAGKALDILGVENRLFRRWTGHDTR</sequence>
<feature type="binding site" evidence="6">
    <location>
        <position position="165"/>
    </location>
    <ligand>
        <name>dimethylallyl phosphate</name>
        <dbReference type="ChEBI" id="CHEBI:88052"/>
    </ligand>
</feature>
<dbReference type="GO" id="GO:0016831">
    <property type="term" value="F:carboxy-lyase activity"/>
    <property type="evidence" value="ECO:0007669"/>
    <property type="project" value="TreeGrafter"/>
</dbReference>
<dbReference type="SUPFAM" id="SSF52507">
    <property type="entry name" value="Homo-oligomeric flavin-containing Cys decarboxylases, HFCD"/>
    <property type="match status" value="1"/>
</dbReference>
<keyword evidence="2 6" id="KW-0285">Flavoprotein</keyword>